<proteinExistence type="predicted"/>
<evidence type="ECO:0000256" key="3">
    <source>
        <dbReference type="ARBA" id="ARBA00022827"/>
    </source>
</evidence>
<sequence>MASHERVVVVGGGLTAASAVDSVREAGFDGEVVVVADERRPPHERPPLSKGYLNGSDAASSVYPHDRRWYGRHGIDLRLGTSAVALDPAAHTVEVEGADGVHATLDYDRLLLATGARPRRFTGPGAGVGGVHVLRTLPDSTRLRTALRRGDRRVVVVGGGWIGLEVAAAARGYGNEVTVVVRGEEPLEAAIGRGVGSMFRGLHEQHGVVIRGGAAVTALRGERGKVAAVVLGTGEQIEADLVVFGIGAIPNVELATSAGLRVDDGIVTDASFRTSAADVFAAGDVASVWNPVLERHLRVEHWANALASGAAAGRALAGEPVVFDELPYFFTDQYDLGMEYSGYGDLAAGAELVVRGDVPLTAAFAADTERQGIVFWLAADGRVVAGMNVNVWDVNEQVQRLIRSGRVVSRDELADPSVPLDALAGDAS</sequence>
<comment type="cofactor">
    <cofactor evidence="1">
        <name>FAD</name>
        <dbReference type="ChEBI" id="CHEBI:57692"/>
    </cofactor>
</comment>
<evidence type="ECO:0000259" key="6">
    <source>
        <dbReference type="Pfam" id="PF14759"/>
    </source>
</evidence>
<reference evidence="8" key="2">
    <citation type="submission" date="2016-01" db="EMBL/GenBank/DDBJ databases">
        <title>Complete genome sequence of Agromyces aureus AR33T and comparison with related organisms.</title>
        <authorList>
            <person name="Corretto E."/>
            <person name="Antonielli L."/>
            <person name="Sessitsch A."/>
            <person name="Brader G."/>
        </authorList>
    </citation>
    <scope>NUCLEOTIDE SEQUENCE [LARGE SCALE GENOMIC DNA]</scope>
    <source>
        <strain evidence="8">AR33</strain>
    </source>
</reference>
<dbReference type="STRING" id="453304.ATC03_06320"/>
<dbReference type="GO" id="GO:0005737">
    <property type="term" value="C:cytoplasm"/>
    <property type="evidence" value="ECO:0007669"/>
    <property type="project" value="TreeGrafter"/>
</dbReference>
<reference evidence="7 8" key="1">
    <citation type="journal article" date="2016" name="Int. J. Syst. Evol. Microbiol.">
        <title>Agromyces aureus sp. nov., isolated from the rhizosphere of Salix caprea L. grown in a heavy-metal-contaminated soil.</title>
        <authorList>
            <person name="Corretto E."/>
            <person name="Antonielli L."/>
            <person name="Sessitsch A."/>
            <person name="Compant S."/>
            <person name="Gorfer M."/>
            <person name="Kuffner M."/>
            <person name="Brader G."/>
        </authorList>
    </citation>
    <scope>NUCLEOTIDE SEQUENCE [LARGE SCALE GENOMIC DNA]</scope>
    <source>
        <strain evidence="7 8">AR33</strain>
    </source>
</reference>
<dbReference type="AlphaFoldDB" id="A0A191WDP7"/>
<protein>
    <recommendedName>
        <fullName evidence="9">Pyridine nucleotide-disulfide oxidoreductase</fullName>
    </recommendedName>
</protein>
<feature type="domain" description="FAD/NAD(P)-binding" evidence="5">
    <location>
        <begin position="6"/>
        <end position="309"/>
    </location>
</feature>
<organism evidence="7 8">
    <name type="scientific">Agromyces aureus</name>
    <dbReference type="NCBI Taxonomy" id="453304"/>
    <lineage>
        <taxon>Bacteria</taxon>
        <taxon>Bacillati</taxon>
        <taxon>Actinomycetota</taxon>
        <taxon>Actinomycetes</taxon>
        <taxon>Micrococcales</taxon>
        <taxon>Microbacteriaceae</taxon>
        <taxon>Agromyces</taxon>
    </lineage>
</organism>
<dbReference type="PRINTS" id="PR00368">
    <property type="entry name" value="FADPNR"/>
</dbReference>
<dbReference type="InterPro" id="IPR016156">
    <property type="entry name" value="FAD/NAD-linked_Rdtase_dimer_sf"/>
</dbReference>
<dbReference type="Pfam" id="PF07992">
    <property type="entry name" value="Pyr_redox_2"/>
    <property type="match status" value="1"/>
</dbReference>
<evidence type="ECO:0000256" key="2">
    <source>
        <dbReference type="ARBA" id="ARBA00022630"/>
    </source>
</evidence>
<dbReference type="PRINTS" id="PR00411">
    <property type="entry name" value="PNDRDTASEI"/>
</dbReference>
<name>A0A191WDP7_9MICO</name>
<dbReference type="OrthoDB" id="1145at2"/>
<keyword evidence="4" id="KW-0560">Oxidoreductase</keyword>
<evidence type="ECO:0000256" key="4">
    <source>
        <dbReference type="ARBA" id="ARBA00023002"/>
    </source>
</evidence>
<dbReference type="KEGG" id="agy:ATC03_06320"/>
<feature type="domain" description="Reductase C-terminal" evidence="6">
    <location>
        <begin position="328"/>
        <end position="423"/>
    </location>
</feature>
<dbReference type="Proteomes" id="UP000078437">
    <property type="component" value="Chromosome"/>
</dbReference>
<dbReference type="Gene3D" id="3.30.390.30">
    <property type="match status" value="1"/>
</dbReference>
<dbReference type="PANTHER" id="PTHR43557:SF2">
    <property type="entry name" value="RIESKE DOMAIN-CONTAINING PROTEIN-RELATED"/>
    <property type="match status" value="1"/>
</dbReference>
<evidence type="ECO:0000313" key="7">
    <source>
        <dbReference type="EMBL" id="ANJ26391.1"/>
    </source>
</evidence>
<dbReference type="GO" id="GO:0016651">
    <property type="term" value="F:oxidoreductase activity, acting on NAD(P)H"/>
    <property type="evidence" value="ECO:0007669"/>
    <property type="project" value="TreeGrafter"/>
</dbReference>
<dbReference type="PANTHER" id="PTHR43557">
    <property type="entry name" value="APOPTOSIS-INDUCING FACTOR 1"/>
    <property type="match status" value="1"/>
</dbReference>
<dbReference type="SUPFAM" id="SSF55424">
    <property type="entry name" value="FAD/NAD-linked reductases, dimerisation (C-terminal) domain"/>
    <property type="match status" value="1"/>
</dbReference>
<dbReference type="RefSeq" id="WP_067874505.1">
    <property type="nucleotide sequence ID" value="NZ_CP013979.1"/>
</dbReference>
<dbReference type="InterPro" id="IPR023753">
    <property type="entry name" value="FAD/NAD-binding_dom"/>
</dbReference>
<keyword evidence="3" id="KW-0274">FAD</keyword>
<evidence type="ECO:0000313" key="8">
    <source>
        <dbReference type="Proteomes" id="UP000078437"/>
    </source>
</evidence>
<gene>
    <name evidence="7" type="ORF">ATC03_06320</name>
</gene>
<dbReference type="InterPro" id="IPR036188">
    <property type="entry name" value="FAD/NAD-bd_sf"/>
</dbReference>
<keyword evidence="2" id="KW-0285">Flavoprotein</keyword>
<dbReference type="EMBL" id="CP013979">
    <property type="protein sequence ID" value="ANJ26391.1"/>
    <property type="molecule type" value="Genomic_DNA"/>
</dbReference>
<dbReference type="SUPFAM" id="SSF51905">
    <property type="entry name" value="FAD/NAD(P)-binding domain"/>
    <property type="match status" value="1"/>
</dbReference>
<dbReference type="Pfam" id="PF14759">
    <property type="entry name" value="Reductase_C"/>
    <property type="match status" value="1"/>
</dbReference>
<evidence type="ECO:0008006" key="9">
    <source>
        <dbReference type="Google" id="ProtNLM"/>
    </source>
</evidence>
<dbReference type="InterPro" id="IPR050446">
    <property type="entry name" value="FAD-oxidoreductase/Apoptosis"/>
</dbReference>
<accession>A0A191WDP7</accession>
<dbReference type="Gene3D" id="3.50.50.60">
    <property type="entry name" value="FAD/NAD(P)-binding domain"/>
    <property type="match status" value="2"/>
</dbReference>
<dbReference type="InterPro" id="IPR028202">
    <property type="entry name" value="Reductase_C"/>
</dbReference>
<evidence type="ECO:0000256" key="1">
    <source>
        <dbReference type="ARBA" id="ARBA00001974"/>
    </source>
</evidence>
<keyword evidence="8" id="KW-1185">Reference proteome</keyword>
<evidence type="ECO:0000259" key="5">
    <source>
        <dbReference type="Pfam" id="PF07992"/>
    </source>
</evidence>